<evidence type="ECO:0000313" key="4">
    <source>
        <dbReference type="Proteomes" id="UP000197138"/>
    </source>
</evidence>
<dbReference type="InterPro" id="IPR001661">
    <property type="entry name" value="Glyco_hydro_37"/>
</dbReference>
<sequence length="234" mass="26908">MYETAKATVKNLIYLANRYGYVLNGARAYYTNRRYQVQKLSVSAIFIYVNPCNIGKHKVTIQDAEGRIHTLSRYYAKWDKPRPESSTTDKEYASKLLSASEKANLYWELASAAESGWDFSARWMRDPLDFTTMAATSVLPVDLNAFILGMEHDIAFFAEVNGDKSTFERFVMASQARKEAITSIFWNEQKGQWLDYWLNCSNSCSTGFGWSNAVVLAFLEEFGWPQDRKIIDRE</sequence>
<name>A0A218WHM4_PUNGR</name>
<dbReference type="AlphaFoldDB" id="A0A218WHM4"/>
<dbReference type="EMBL" id="MTKT01004293">
    <property type="protein sequence ID" value="OWM72186.1"/>
    <property type="molecule type" value="Genomic_DNA"/>
</dbReference>
<dbReference type="PRINTS" id="PR00744">
    <property type="entry name" value="GLHYDRLASE37"/>
</dbReference>
<dbReference type="GO" id="GO:0004555">
    <property type="term" value="F:alpha,alpha-trehalase activity"/>
    <property type="evidence" value="ECO:0007669"/>
    <property type="project" value="UniProtKB-EC"/>
</dbReference>
<keyword evidence="2" id="KW-0378">Hydrolase</keyword>
<dbReference type="EC" id="3.2.1.28" evidence="2"/>
<evidence type="ECO:0000256" key="1">
    <source>
        <dbReference type="ARBA" id="ARBA00005615"/>
    </source>
</evidence>
<evidence type="ECO:0000313" key="3">
    <source>
        <dbReference type="EMBL" id="OWM72186.1"/>
    </source>
</evidence>
<accession>A0A218WHM4</accession>
<dbReference type="PANTHER" id="PTHR23403">
    <property type="entry name" value="TREHALASE"/>
    <property type="match status" value="1"/>
</dbReference>
<dbReference type="InterPro" id="IPR012341">
    <property type="entry name" value="6hp_glycosidase-like_sf"/>
</dbReference>
<dbReference type="GO" id="GO:0005993">
    <property type="term" value="P:trehalose catabolic process"/>
    <property type="evidence" value="ECO:0007669"/>
    <property type="project" value="TreeGrafter"/>
</dbReference>
<comment type="catalytic activity">
    <reaction evidence="2">
        <text>alpha,alpha-trehalose + H2O = alpha-D-glucose + beta-D-glucose</text>
        <dbReference type="Rhea" id="RHEA:32675"/>
        <dbReference type="ChEBI" id="CHEBI:15377"/>
        <dbReference type="ChEBI" id="CHEBI:15903"/>
        <dbReference type="ChEBI" id="CHEBI:16551"/>
        <dbReference type="ChEBI" id="CHEBI:17925"/>
        <dbReference type="EC" id="3.2.1.28"/>
    </reaction>
</comment>
<dbReference type="PANTHER" id="PTHR23403:SF1">
    <property type="entry name" value="TREHALASE"/>
    <property type="match status" value="1"/>
</dbReference>
<dbReference type="Pfam" id="PF01204">
    <property type="entry name" value="Trehalase"/>
    <property type="match status" value="2"/>
</dbReference>
<dbReference type="SUPFAM" id="SSF48208">
    <property type="entry name" value="Six-hairpin glycosidases"/>
    <property type="match status" value="1"/>
</dbReference>
<organism evidence="3 4">
    <name type="scientific">Punica granatum</name>
    <name type="common">Pomegranate</name>
    <dbReference type="NCBI Taxonomy" id="22663"/>
    <lineage>
        <taxon>Eukaryota</taxon>
        <taxon>Viridiplantae</taxon>
        <taxon>Streptophyta</taxon>
        <taxon>Embryophyta</taxon>
        <taxon>Tracheophyta</taxon>
        <taxon>Spermatophyta</taxon>
        <taxon>Magnoliopsida</taxon>
        <taxon>eudicotyledons</taxon>
        <taxon>Gunneridae</taxon>
        <taxon>Pentapetalae</taxon>
        <taxon>rosids</taxon>
        <taxon>malvids</taxon>
        <taxon>Myrtales</taxon>
        <taxon>Lythraceae</taxon>
        <taxon>Punica</taxon>
    </lineage>
</organism>
<dbReference type="Proteomes" id="UP000197138">
    <property type="component" value="Unassembled WGS sequence"/>
</dbReference>
<dbReference type="InterPro" id="IPR008928">
    <property type="entry name" value="6-hairpin_glycosidase_sf"/>
</dbReference>
<comment type="caution">
    <text evidence="3">The sequence shown here is derived from an EMBL/GenBank/DDBJ whole genome shotgun (WGS) entry which is preliminary data.</text>
</comment>
<evidence type="ECO:0000256" key="2">
    <source>
        <dbReference type="RuleBase" id="RU361180"/>
    </source>
</evidence>
<keyword evidence="2" id="KW-0326">Glycosidase</keyword>
<gene>
    <name evidence="3" type="ORF">CDL15_Pgr018070</name>
</gene>
<proteinExistence type="inferred from homology"/>
<comment type="similarity">
    <text evidence="1 2">Belongs to the glycosyl hydrolase 37 family.</text>
</comment>
<reference evidence="4" key="1">
    <citation type="journal article" date="2017" name="Plant J.">
        <title>The pomegranate (Punica granatum L.) genome and the genomics of punicalagin biosynthesis.</title>
        <authorList>
            <person name="Qin G."/>
            <person name="Xu C."/>
            <person name="Ming R."/>
            <person name="Tang H."/>
            <person name="Guyot R."/>
            <person name="Kramer E.M."/>
            <person name="Hu Y."/>
            <person name="Yi X."/>
            <person name="Qi Y."/>
            <person name="Xu X."/>
            <person name="Gao Z."/>
            <person name="Pan H."/>
            <person name="Jian J."/>
            <person name="Tian Y."/>
            <person name="Yue Z."/>
            <person name="Xu Y."/>
        </authorList>
    </citation>
    <scope>NUCLEOTIDE SEQUENCE [LARGE SCALE GENOMIC DNA]</scope>
    <source>
        <strain evidence="4">cv. Dabenzi</strain>
    </source>
</reference>
<protein>
    <recommendedName>
        <fullName evidence="2">Trehalase</fullName>
        <ecNumber evidence="2">3.2.1.28</ecNumber>
    </recommendedName>
    <alternativeName>
        <fullName evidence="2">Alpha-trehalose glucohydrolase</fullName>
    </alternativeName>
</protein>
<dbReference type="Gene3D" id="1.50.10.10">
    <property type="match status" value="2"/>
</dbReference>